<accession>A0AAV7X3C5</accession>
<evidence type="ECO:0000313" key="2">
    <source>
        <dbReference type="EMBL" id="KAJ1518986.1"/>
    </source>
</evidence>
<comment type="caution">
    <text evidence="2">The sequence shown here is derived from an EMBL/GenBank/DDBJ whole genome shotgun (WGS) entry which is preliminary data.</text>
</comment>
<keyword evidence="3" id="KW-1185">Reference proteome</keyword>
<feature type="region of interest" description="Disordered" evidence="1">
    <location>
        <begin position="139"/>
        <end position="266"/>
    </location>
</feature>
<evidence type="ECO:0000313" key="3">
    <source>
        <dbReference type="Proteomes" id="UP001075354"/>
    </source>
</evidence>
<dbReference type="AlphaFoldDB" id="A0AAV7X3C5"/>
<name>A0AAV7X3C5_9NEOP</name>
<evidence type="ECO:0000256" key="1">
    <source>
        <dbReference type="SAM" id="MobiDB-lite"/>
    </source>
</evidence>
<feature type="compositionally biased region" description="Low complexity" evidence="1">
    <location>
        <begin position="239"/>
        <end position="257"/>
    </location>
</feature>
<sequence>MNRHYLIECDGFLYSIPSGDLVTVVEFVVSDGLTVKFKYGKQMFQGVVLYSSPHEKDVMTELCRVEKKMARESFDSNRPRKARLKAMAPCANQSAKHLAKRARDAKKVEAELAFEGEQHSVEDVSLQGKLDAKSLEKLAYPSDETPSIQDRQSPLVAKNGKDSPEEVESGSPQAGIKRKKIESDSDVEPIAKRMSLYSSDTSSGEVEELGKKKTSKKSKKRKSKGRKSRSKNKKRRRSPSSSSSSSSTCSSSSSDSSSSEEKKPRKVVKLHSNYDVFVRQKDIAFAVANSKTTINFVRLMVDKIYTREALEGSTAQGFPARGGGRKKMRKQKVLPRLHPDGRAALLEKAYELEKENKMWRPKAGDKAKEAFRGRVGEF</sequence>
<dbReference type="Proteomes" id="UP001075354">
    <property type="component" value="Unassembled WGS sequence"/>
</dbReference>
<organism evidence="2 3">
    <name type="scientific">Megalurothrips usitatus</name>
    <name type="common">bean blossom thrips</name>
    <dbReference type="NCBI Taxonomy" id="439358"/>
    <lineage>
        <taxon>Eukaryota</taxon>
        <taxon>Metazoa</taxon>
        <taxon>Ecdysozoa</taxon>
        <taxon>Arthropoda</taxon>
        <taxon>Hexapoda</taxon>
        <taxon>Insecta</taxon>
        <taxon>Pterygota</taxon>
        <taxon>Neoptera</taxon>
        <taxon>Paraneoptera</taxon>
        <taxon>Thysanoptera</taxon>
        <taxon>Terebrantia</taxon>
        <taxon>Thripoidea</taxon>
        <taxon>Thripidae</taxon>
        <taxon>Megalurothrips</taxon>
    </lineage>
</organism>
<reference evidence="2" key="1">
    <citation type="submission" date="2022-12" db="EMBL/GenBank/DDBJ databases">
        <title>Chromosome-level genome assembly of the bean flower thrips Megalurothrips usitatus.</title>
        <authorList>
            <person name="Ma L."/>
            <person name="Liu Q."/>
            <person name="Li H."/>
            <person name="Cai W."/>
        </authorList>
    </citation>
    <scope>NUCLEOTIDE SEQUENCE</scope>
    <source>
        <strain evidence="2">Cailab_2022a</strain>
    </source>
</reference>
<gene>
    <name evidence="2" type="ORF">ONE63_011403</name>
</gene>
<feature type="compositionally biased region" description="Basic residues" evidence="1">
    <location>
        <begin position="212"/>
        <end position="238"/>
    </location>
</feature>
<proteinExistence type="predicted"/>
<protein>
    <submittedName>
        <fullName evidence="2">Uncharacterized protein</fullName>
    </submittedName>
</protein>
<dbReference type="EMBL" id="JAPTSV010000799">
    <property type="protein sequence ID" value="KAJ1518986.1"/>
    <property type="molecule type" value="Genomic_DNA"/>
</dbReference>